<keyword evidence="1" id="KW-0812">Transmembrane</keyword>
<dbReference type="EMBL" id="JAEKJA010000009">
    <property type="protein sequence ID" value="MBJ3776422.1"/>
    <property type="molecule type" value="Genomic_DNA"/>
</dbReference>
<dbReference type="Proteomes" id="UP000609531">
    <property type="component" value="Unassembled WGS sequence"/>
</dbReference>
<feature type="transmembrane region" description="Helical" evidence="1">
    <location>
        <begin position="42"/>
        <end position="62"/>
    </location>
</feature>
<name>A0A934IQG9_9HYPH</name>
<sequence>MHVRVKKLIGTLATVVFLIVYCLMVMVLAVKLLPGTSGVVQLLYYVVTGLIWVIPVGALISWMHR</sequence>
<evidence type="ECO:0000313" key="3">
    <source>
        <dbReference type="Proteomes" id="UP000609531"/>
    </source>
</evidence>
<dbReference type="InterPro" id="IPR021265">
    <property type="entry name" value="DUF2842"/>
</dbReference>
<organism evidence="2 3">
    <name type="scientific">Acuticoccus mangrovi</name>
    <dbReference type="NCBI Taxonomy" id="2796142"/>
    <lineage>
        <taxon>Bacteria</taxon>
        <taxon>Pseudomonadati</taxon>
        <taxon>Pseudomonadota</taxon>
        <taxon>Alphaproteobacteria</taxon>
        <taxon>Hyphomicrobiales</taxon>
        <taxon>Amorphaceae</taxon>
        <taxon>Acuticoccus</taxon>
    </lineage>
</organism>
<dbReference type="AlphaFoldDB" id="A0A934IQG9"/>
<proteinExistence type="predicted"/>
<dbReference type="RefSeq" id="WP_198882328.1">
    <property type="nucleotide sequence ID" value="NZ_JAEKJA010000009.1"/>
</dbReference>
<evidence type="ECO:0000313" key="2">
    <source>
        <dbReference type="EMBL" id="MBJ3776422.1"/>
    </source>
</evidence>
<keyword evidence="3" id="KW-1185">Reference proteome</keyword>
<gene>
    <name evidence="2" type="ORF">JCR33_12020</name>
</gene>
<reference evidence="2" key="1">
    <citation type="submission" date="2020-12" db="EMBL/GenBank/DDBJ databases">
        <title>Bacterial taxonomy.</title>
        <authorList>
            <person name="Pan X."/>
        </authorList>
    </citation>
    <scope>NUCLEOTIDE SEQUENCE</scope>
    <source>
        <strain evidence="2">B2012</strain>
    </source>
</reference>
<comment type="caution">
    <text evidence="2">The sequence shown here is derived from an EMBL/GenBank/DDBJ whole genome shotgun (WGS) entry which is preliminary data.</text>
</comment>
<keyword evidence="1" id="KW-0472">Membrane</keyword>
<protein>
    <submittedName>
        <fullName evidence="2">DUF2842 domain-containing protein</fullName>
    </submittedName>
</protein>
<accession>A0A934IQG9</accession>
<evidence type="ECO:0000256" key="1">
    <source>
        <dbReference type="SAM" id="Phobius"/>
    </source>
</evidence>
<dbReference type="Pfam" id="PF11003">
    <property type="entry name" value="DUF2842"/>
    <property type="match status" value="1"/>
</dbReference>
<feature type="transmembrane region" description="Helical" evidence="1">
    <location>
        <begin position="12"/>
        <end position="30"/>
    </location>
</feature>
<keyword evidence="1" id="KW-1133">Transmembrane helix</keyword>